<evidence type="ECO:0000313" key="2">
    <source>
        <dbReference type="EMBL" id="CAI2182150.1"/>
    </source>
</evidence>
<name>A0A9W4SX08_9GLOM</name>
<dbReference type="Proteomes" id="UP001153678">
    <property type="component" value="Unassembled WGS sequence"/>
</dbReference>
<evidence type="ECO:0000313" key="3">
    <source>
        <dbReference type="Proteomes" id="UP001153678"/>
    </source>
</evidence>
<sequence>MQRPISFTFIIIVTICSLMNIIALMPATEANCCVWEENYQRNFITYIPPNNQGSYYCFSCATFNGMEQHGADVRNGILTQQTLDCKRCKSRSDYKGGYNKNTCFRVYGDRNYATLAESPYEECEKIRDSK</sequence>
<organism evidence="2 3">
    <name type="scientific">Funneliformis geosporum</name>
    <dbReference type="NCBI Taxonomy" id="1117311"/>
    <lineage>
        <taxon>Eukaryota</taxon>
        <taxon>Fungi</taxon>
        <taxon>Fungi incertae sedis</taxon>
        <taxon>Mucoromycota</taxon>
        <taxon>Glomeromycotina</taxon>
        <taxon>Glomeromycetes</taxon>
        <taxon>Glomerales</taxon>
        <taxon>Glomeraceae</taxon>
        <taxon>Funneliformis</taxon>
    </lineage>
</organism>
<keyword evidence="1" id="KW-0812">Transmembrane</keyword>
<feature type="transmembrane region" description="Helical" evidence="1">
    <location>
        <begin position="7"/>
        <end position="27"/>
    </location>
</feature>
<keyword evidence="3" id="KW-1185">Reference proteome</keyword>
<dbReference type="EMBL" id="CAMKVN010002678">
    <property type="protein sequence ID" value="CAI2182150.1"/>
    <property type="molecule type" value="Genomic_DNA"/>
</dbReference>
<comment type="caution">
    <text evidence="2">The sequence shown here is derived from an EMBL/GenBank/DDBJ whole genome shotgun (WGS) entry which is preliminary data.</text>
</comment>
<dbReference type="AlphaFoldDB" id="A0A9W4SX08"/>
<accession>A0A9W4SX08</accession>
<protein>
    <submittedName>
        <fullName evidence="2">14143_t:CDS:1</fullName>
    </submittedName>
</protein>
<keyword evidence="1" id="KW-0472">Membrane</keyword>
<evidence type="ECO:0000256" key="1">
    <source>
        <dbReference type="SAM" id="Phobius"/>
    </source>
</evidence>
<proteinExistence type="predicted"/>
<dbReference type="OrthoDB" id="2314589at2759"/>
<reference evidence="2" key="1">
    <citation type="submission" date="2022-08" db="EMBL/GenBank/DDBJ databases">
        <authorList>
            <person name="Kallberg Y."/>
            <person name="Tangrot J."/>
            <person name="Rosling A."/>
        </authorList>
    </citation>
    <scope>NUCLEOTIDE SEQUENCE</scope>
    <source>
        <strain evidence="2">Wild A</strain>
    </source>
</reference>
<keyword evidence="1" id="KW-1133">Transmembrane helix</keyword>
<gene>
    <name evidence="2" type="ORF">FWILDA_LOCUS10438</name>
</gene>